<name>A0ABY4BVT4_9MICO</name>
<protein>
    <recommendedName>
        <fullName evidence="4">DUF2993 domain-containing protein</fullName>
    </recommendedName>
</protein>
<reference evidence="2 3" key="1">
    <citation type="submission" date="2022-03" db="EMBL/GenBank/DDBJ databases">
        <title>Mucilaginibacter sp. isolated from the gut of Protaetia brevitarsis seulensis larvae.</title>
        <authorList>
            <person name="Won M."/>
            <person name="Kim S.-J."/>
            <person name="Kwon S.-W."/>
        </authorList>
    </citation>
    <scope>NUCLEOTIDE SEQUENCE [LARGE SCALE GENOMIC DNA]</scope>
    <source>
        <strain evidence="2 3">CFWR-12</strain>
    </source>
</reference>
<accession>A0ABY4BVT4</accession>
<keyword evidence="3" id="KW-1185">Reference proteome</keyword>
<evidence type="ECO:0008006" key="4">
    <source>
        <dbReference type="Google" id="ProtNLM"/>
    </source>
</evidence>
<dbReference type="Proteomes" id="UP000832097">
    <property type="component" value="Chromosome"/>
</dbReference>
<feature type="transmembrane region" description="Helical" evidence="1">
    <location>
        <begin position="16"/>
        <end position="37"/>
    </location>
</feature>
<dbReference type="EMBL" id="CP094528">
    <property type="protein sequence ID" value="UOE43325.1"/>
    <property type="molecule type" value="Genomic_DNA"/>
</dbReference>
<proteinExistence type="predicted"/>
<evidence type="ECO:0000313" key="3">
    <source>
        <dbReference type="Proteomes" id="UP000832097"/>
    </source>
</evidence>
<keyword evidence="1" id="KW-1133">Transmembrane helix</keyword>
<organism evidence="2 3">
    <name type="scientific">Agromyces larvae</name>
    <dbReference type="NCBI Taxonomy" id="2929802"/>
    <lineage>
        <taxon>Bacteria</taxon>
        <taxon>Bacillati</taxon>
        <taxon>Actinomycetota</taxon>
        <taxon>Actinomycetes</taxon>
        <taxon>Micrococcales</taxon>
        <taxon>Microbacteriaceae</taxon>
        <taxon>Agromyces</taxon>
    </lineage>
</organism>
<sequence length="348" mass="36633">MGSTAERSARVSPLSVVGWVGLAALLASGFLAALGGLNQTLYGASSFVTRYLELIADDDIALAAATPGVSLDQADLAALGLPADVSTALLRSTVVSAAPESVQITADVAHEDGSHTVTASYRLGTAIIDTEFEVRPIAPLYGVLNRWEFAVSPMAVIDVTAAHNPFFQVGALNLDTRARKSGDDLTAFSQTAPYLAIAPAVYEFSYESALLIAQTVELPAEPSSRPSVTVDAQPTPEFVSRVQTQLDAYLDGCATQQVLQPTSCPFGEEISDRVLSAPQWSIVSYPTVTLSAGETAFEMPPTPGVAHLSVEVQSLFDGEVQQLETDETFQVALDASIQPDGSISVQLK</sequence>
<keyword evidence="1" id="KW-0472">Membrane</keyword>
<keyword evidence="1" id="KW-0812">Transmembrane</keyword>
<gene>
    <name evidence="2" type="ORF">MTO99_14185</name>
</gene>
<evidence type="ECO:0000256" key="1">
    <source>
        <dbReference type="SAM" id="Phobius"/>
    </source>
</evidence>
<evidence type="ECO:0000313" key="2">
    <source>
        <dbReference type="EMBL" id="UOE43325.1"/>
    </source>
</evidence>
<dbReference type="RefSeq" id="WP_243554286.1">
    <property type="nucleotide sequence ID" value="NZ_CP094528.1"/>
</dbReference>